<dbReference type="AlphaFoldDB" id="A0A1H4QGS5"/>
<reference evidence="8 9" key="1">
    <citation type="submission" date="2016-10" db="EMBL/GenBank/DDBJ databases">
        <authorList>
            <person name="de Groot N.N."/>
        </authorList>
    </citation>
    <scope>NUCLEOTIDE SEQUENCE [LARGE SCALE GENOMIC DNA]</scope>
    <source>
        <strain evidence="8 9">GAS522</strain>
    </source>
</reference>
<dbReference type="PANTHER" id="PTHR35008:SF8">
    <property type="entry name" value="ALCOHOL DEHYDROGENASE CYTOCHROME C SUBUNIT"/>
    <property type="match status" value="1"/>
</dbReference>
<dbReference type="PANTHER" id="PTHR35008">
    <property type="entry name" value="BLL4482 PROTEIN-RELATED"/>
    <property type="match status" value="1"/>
</dbReference>
<evidence type="ECO:0000313" key="9">
    <source>
        <dbReference type="Proteomes" id="UP000183208"/>
    </source>
</evidence>
<gene>
    <name evidence="8" type="ORF">SAMN05444171_0844</name>
</gene>
<evidence type="ECO:0000256" key="4">
    <source>
        <dbReference type="PROSITE-ProRule" id="PRU00433"/>
    </source>
</evidence>
<feature type="domain" description="Cytochrome c" evidence="7">
    <location>
        <begin position="191"/>
        <end position="298"/>
    </location>
</feature>
<dbReference type="SUPFAM" id="SSF46626">
    <property type="entry name" value="Cytochrome c"/>
    <property type="match status" value="2"/>
</dbReference>
<dbReference type="GO" id="GO:0046872">
    <property type="term" value="F:metal ion binding"/>
    <property type="evidence" value="ECO:0007669"/>
    <property type="project" value="UniProtKB-KW"/>
</dbReference>
<feature type="compositionally biased region" description="Basic residues" evidence="5">
    <location>
        <begin position="305"/>
        <end position="314"/>
    </location>
</feature>
<dbReference type="InterPro" id="IPR036909">
    <property type="entry name" value="Cyt_c-like_dom_sf"/>
</dbReference>
<keyword evidence="6" id="KW-0812">Transmembrane</keyword>
<keyword evidence="6" id="KW-1133">Transmembrane helix</keyword>
<protein>
    <submittedName>
        <fullName evidence="8">Cytochrome c, mono-and diheme variants</fullName>
    </submittedName>
</protein>
<organism evidence="8 9">
    <name type="scientific">Bradyrhizobium lablabi</name>
    <dbReference type="NCBI Taxonomy" id="722472"/>
    <lineage>
        <taxon>Bacteria</taxon>
        <taxon>Pseudomonadati</taxon>
        <taxon>Pseudomonadota</taxon>
        <taxon>Alphaproteobacteria</taxon>
        <taxon>Hyphomicrobiales</taxon>
        <taxon>Nitrobacteraceae</taxon>
        <taxon>Bradyrhizobium</taxon>
    </lineage>
</organism>
<evidence type="ECO:0000313" key="8">
    <source>
        <dbReference type="EMBL" id="SEC18779.1"/>
    </source>
</evidence>
<dbReference type="OrthoDB" id="9811281at2"/>
<evidence type="ECO:0000259" key="7">
    <source>
        <dbReference type="PROSITE" id="PS51007"/>
    </source>
</evidence>
<dbReference type="Proteomes" id="UP000183208">
    <property type="component" value="Unassembled WGS sequence"/>
</dbReference>
<evidence type="ECO:0000256" key="3">
    <source>
        <dbReference type="ARBA" id="ARBA00023004"/>
    </source>
</evidence>
<dbReference type="Pfam" id="PF00034">
    <property type="entry name" value="Cytochrom_C"/>
    <property type="match status" value="1"/>
</dbReference>
<feature type="transmembrane region" description="Helical" evidence="6">
    <location>
        <begin position="5"/>
        <end position="27"/>
    </location>
</feature>
<evidence type="ECO:0000256" key="6">
    <source>
        <dbReference type="SAM" id="Phobius"/>
    </source>
</evidence>
<dbReference type="InterPro" id="IPR009056">
    <property type="entry name" value="Cyt_c-like_dom"/>
</dbReference>
<evidence type="ECO:0000256" key="2">
    <source>
        <dbReference type="ARBA" id="ARBA00022723"/>
    </source>
</evidence>
<proteinExistence type="predicted"/>
<keyword evidence="2 4" id="KW-0479">Metal-binding</keyword>
<dbReference type="GO" id="GO:0009055">
    <property type="term" value="F:electron transfer activity"/>
    <property type="evidence" value="ECO:0007669"/>
    <property type="project" value="InterPro"/>
</dbReference>
<dbReference type="GO" id="GO:0020037">
    <property type="term" value="F:heme binding"/>
    <property type="evidence" value="ECO:0007669"/>
    <property type="project" value="InterPro"/>
</dbReference>
<sequence length="314" mass="33731">MLRRILLGIVLAGAAGLGIGLGIFWWLTIPAVVASSSLPSRAPDLANGLTTFNAGGCSSCHAVPNQPDRLRLGGGLAITSPFGTFYVPNISPDPNDGIGRWSEADFVTAVMKGTSPERTHYFPAFPYASYQHAKVDDIRDLFAYLKTLAPVTGKVRDHDVPFPFSVRRNVGVWKWLFTDGKTFVPDAVHSAQWNRGAYLVNGLGHCAECHSPRNFLGGIVAAQRFAGGPNPEGEGWVPNITQKGLADWSAKDIDYFLQTGQMPDGDTAGGSMVRVIRNTSQLSAADRADIAEYLKSLPPVEGPPKPKKAKTGEN</sequence>
<feature type="domain" description="Cytochrome c" evidence="7">
    <location>
        <begin position="43"/>
        <end position="149"/>
    </location>
</feature>
<keyword evidence="3 4" id="KW-0408">Iron</keyword>
<dbReference type="RefSeq" id="WP_074815943.1">
    <property type="nucleotide sequence ID" value="NZ_FNTI01000001.1"/>
</dbReference>
<accession>A0A1H4QGS5</accession>
<dbReference type="PROSITE" id="PS51007">
    <property type="entry name" value="CYTC"/>
    <property type="match status" value="2"/>
</dbReference>
<dbReference type="EMBL" id="FNTI01000001">
    <property type="protein sequence ID" value="SEC18779.1"/>
    <property type="molecule type" value="Genomic_DNA"/>
</dbReference>
<keyword evidence="6" id="KW-0472">Membrane</keyword>
<dbReference type="Gene3D" id="1.10.760.10">
    <property type="entry name" value="Cytochrome c-like domain"/>
    <property type="match status" value="2"/>
</dbReference>
<dbReference type="InterPro" id="IPR051459">
    <property type="entry name" value="Cytochrome_c-type_DH"/>
</dbReference>
<keyword evidence="1 4" id="KW-0349">Heme</keyword>
<evidence type="ECO:0000256" key="5">
    <source>
        <dbReference type="SAM" id="MobiDB-lite"/>
    </source>
</evidence>
<feature type="region of interest" description="Disordered" evidence="5">
    <location>
        <begin position="295"/>
        <end position="314"/>
    </location>
</feature>
<name>A0A1H4QGS5_9BRAD</name>
<evidence type="ECO:0000256" key="1">
    <source>
        <dbReference type="ARBA" id="ARBA00022617"/>
    </source>
</evidence>